<name>A0ABT8T5I5_9BACT</name>
<evidence type="ECO:0000313" key="4">
    <source>
        <dbReference type="Proteomes" id="UP001171111"/>
    </source>
</evidence>
<sequence length="89" mass="10189">MSEILDHLPKQRRKKNTKALLAYGAMAVCVIFAGWYIGNILFGARGLDVMLDLHAKREQLSKQVSELQQENAKLQKDYFELIGLDPERN</sequence>
<proteinExistence type="predicted"/>
<organism evidence="3 4">
    <name type="scientific">Campylobacter magnus</name>
    <dbReference type="NCBI Taxonomy" id="3026462"/>
    <lineage>
        <taxon>Bacteria</taxon>
        <taxon>Pseudomonadati</taxon>
        <taxon>Campylobacterota</taxon>
        <taxon>Epsilonproteobacteria</taxon>
        <taxon>Campylobacterales</taxon>
        <taxon>Campylobacteraceae</taxon>
        <taxon>Campylobacter</taxon>
    </lineage>
</organism>
<reference evidence="3 4" key="1">
    <citation type="submission" date="2023-06" db="EMBL/GenBank/DDBJ databases">
        <title>Campylobacter magnum sp. nov., isolated from cecal contents of domestic pigs (Sus scrofa domesticus).</title>
        <authorList>
            <person name="Papic B."/>
            <person name="Gruntar I."/>
        </authorList>
    </citation>
    <scope>NUCLEOTIDE SEQUENCE [LARGE SCALE GENOMIC DNA]</scope>
    <source>
        <strain evidence="4">34484-21</strain>
    </source>
</reference>
<feature type="transmembrane region" description="Helical" evidence="2">
    <location>
        <begin position="20"/>
        <end position="42"/>
    </location>
</feature>
<gene>
    <name evidence="3" type="ORF">Q2362_02165</name>
</gene>
<evidence type="ECO:0000256" key="1">
    <source>
        <dbReference type="SAM" id="Coils"/>
    </source>
</evidence>
<comment type="caution">
    <text evidence="3">The sequence shown here is derived from an EMBL/GenBank/DDBJ whole genome shotgun (WGS) entry which is preliminary data.</text>
</comment>
<dbReference type="EMBL" id="JAULJQ010000002">
    <property type="protein sequence ID" value="MDO2408904.1"/>
    <property type="molecule type" value="Genomic_DNA"/>
</dbReference>
<feature type="coiled-coil region" evidence="1">
    <location>
        <begin position="50"/>
        <end position="77"/>
    </location>
</feature>
<evidence type="ECO:0000256" key="2">
    <source>
        <dbReference type="SAM" id="Phobius"/>
    </source>
</evidence>
<accession>A0ABT8T5I5</accession>
<keyword evidence="1" id="KW-0175">Coiled coil</keyword>
<keyword evidence="2" id="KW-0812">Transmembrane</keyword>
<protein>
    <submittedName>
        <fullName evidence="3">Septum formation initiator</fullName>
    </submittedName>
</protein>
<keyword evidence="2" id="KW-1133">Transmembrane helix</keyword>
<dbReference type="RefSeq" id="WP_273932640.1">
    <property type="nucleotide sequence ID" value="NZ_JAQSLJ010000003.1"/>
</dbReference>
<dbReference type="Proteomes" id="UP001171111">
    <property type="component" value="Unassembled WGS sequence"/>
</dbReference>
<keyword evidence="4" id="KW-1185">Reference proteome</keyword>
<keyword evidence="2" id="KW-0472">Membrane</keyword>
<evidence type="ECO:0000313" key="3">
    <source>
        <dbReference type="EMBL" id="MDO2408904.1"/>
    </source>
</evidence>